<accession>A0A0G0G732</accession>
<comment type="caution">
    <text evidence="2">The sequence shown here is derived from an EMBL/GenBank/DDBJ whole genome shotgun (WGS) entry which is preliminary data.</text>
</comment>
<keyword evidence="1" id="KW-1133">Transmembrane helix</keyword>
<organism evidence="2 3">
    <name type="scientific">Candidatus Roizmanbacteria bacterium GW2011_GWC2_37_13</name>
    <dbReference type="NCBI Taxonomy" id="1618486"/>
    <lineage>
        <taxon>Bacteria</taxon>
        <taxon>Candidatus Roizmaniibacteriota</taxon>
    </lineage>
</organism>
<feature type="transmembrane region" description="Helical" evidence="1">
    <location>
        <begin position="116"/>
        <end position="133"/>
    </location>
</feature>
<feature type="transmembrane region" description="Helical" evidence="1">
    <location>
        <begin position="356"/>
        <end position="375"/>
    </location>
</feature>
<dbReference type="AlphaFoldDB" id="A0A0G0G732"/>
<feature type="transmembrane region" description="Helical" evidence="1">
    <location>
        <begin position="306"/>
        <end position="323"/>
    </location>
</feature>
<evidence type="ECO:0008006" key="4">
    <source>
        <dbReference type="Google" id="ProtNLM"/>
    </source>
</evidence>
<gene>
    <name evidence="2" type="ORF">US40_C0005G0032</name>
</gene>
<keyword evidence="1" id="KW-0812">Transmembrane</keyword>
<feature type="transmembrane region" description="Helical" evidence="1">
    <location>
        <begin position="329"/>
        <end position="349"/>
    </location>
</feature>
<sequence>MKWLKLGIFFLILFIFFYLRLTPIINQTVPYTFDQGRDFLKAEEIIRDKNFTFIGPTTGIQGVHHGAWWYYLLSLFYLIFNGWPVGFYVGLFAFSTVVLFWFFFFVKKELGHQSSLLFLLPVAAGSFFVRLGFFASNNTLSPLFVLLFIYSVYQFFKNQSSKYLFFMSLSLGFIFEFEVAFGIFIITSFFIASLFFKLFRKSYLNLKRLALFLTGFVAPIFPRLLFELKNNFIQTKAFLNFYAHPTSTNKLSLLSTLTERAQLFIKYYFQLIPQENLYLGIFVFLFFIYLLIIGMKNIKRDKLDPLLFFSLLISIIFLVSLVSRNNFFWDYYLDGVQFIILFILILIFSLNNKLKLLKNSFLGILFFYIIASFLMNQSYKNVPLIGLRADNKIVNYFIEKTNNKYYCLKIYTPPVIPYTYYYLFSYYANHQKLKYPRQEFTNNQCYFIFDKEPYVFRVEKWRKENIPQNALLDKTIRYKNGTSIELWRIFNPNMP</sequence>
<reference evidence="2 3" key="1">
    <citation type="journal article" date="2015" name="Nature">
        <title>rRNA introns, odd ribosomes, and small enigmatic genomes across a large radiation of phyla.</title>
        <authorList>
            <person name="Brown C.T."/>
            <person name="Hug L.A."/>
            <person name="Thomas B.C."/>
            <person name="Sharon I."/>
            <person name="Castelle C.J."/>
            <person name="Singh A."/>
            <person name="Wilkins M.J."/>
            <person name="Williams K.H."/>
            <person name="Banfield J.F."/>
        </authorList>
    </citation>
    <scope>NUCLEOTIDE SEQUENCE [LARGE SCALE GENOMIC DNA]</scope>
</reference>
<feature type="transmembrane region" description="Helical" evidence="1">
    <location>
        <begin position="277"/>
        <end position="294"/>
    </location>
</feature>
<feature type="transmembrane region" description="Helical" evidence="1">
    <location>
        <begin position="139"/>
        <end position="156"/>
    </location>
</feature>
<dbReference type="EMBL" id="LBSV01000005">
    <property type="protein sequence ID" value="KKQ25862.1"/>
    <property type="molecule type" value="Genomic_DNA"/>
</dbReference>
<feature type="transmembrane region" description="Helical" evidence="1">
    <location>
        <begin position="163"/>
        <end position="196"/>
    </location>
</feature>
<feature type="transmembrane region" description="Helical" evidence="1">
    <location>
        <begin position="85"/>
        <end position="104"/>
    </location>
</feature>
<protein>
    <recommendedName>
        <fullName evidence="4">Glycosyltransferase RgtA/B/C/D-like domain-containing protein</fullName>
    </recommendedName>
</protein>
<feature type="transmembrane region" description="Helical" evidence="1">
    <location>
        <begin position="208"/>
        <end position="226"/>
    </location>
</feature>
<keyword evidence="1" id="KW-0472">Membrane</keyword>
<evidence type="ECO:0000313" key="3">
    <source>
        <dbReference type="Proteomes" id="UP000034917"/>
    </source>
</evidence>
<name>A0A0G0G732_9BACT</name>
<evidence type="ECO:0000313" key="2">
    <source>
        <dbReference type="EMBL" id="KKQ25862.1"/>
    </source>
</evidence>
<dbReference type="Proteomes" id="UP000034917">
    <property type="component" value="Unassembled WGS sequence"/>
</dbReference>
<evidence type="ECO:0000256" key="1">
    <source>
        <dbReference type="SAM" id="Phobius"/>
    </source>
</evidence>
<proteinExistence type="predicted"/>